<dbReference type="FunFam" id="2.10.25.10:FF:000005">
    <property type="entry name" value="Fibrillin 2"/>
    <property type="match status" value="1"/>
</dbReference>
<dbReference type="InterPro" id="IPR000742">
    <property type="entry name" value="EGF"/>
</dbReference>
<dbReference type="Pfam" id="PF23283">
    <property type="entry name" value="D8C_UMOD"/>
    <property type="match status" value="1"/>
</dbReference>
<evidence type="ECO:0000256" key="4">
    <source>
        <dbReference type="ARBA" id="ARBA00023157"/>
    </source>
</evidence>
<dbReference type="GO" id="GO:0005509">
    <property type="term" value="F:calcium ion binding"/>
    <property type="evidence" value="ECO:0007669"/>
    <property type="project" value="InterPro"/>
</dbReference>
<organism evidence="9 10">
    <name type="scientific">Aldrovandia affinis</name>
    <dbReference type="NCBI Taxonomy" id="143900"/>
    <lineage>
        <taxon>Eukaryota</taxon>
        <taxon>Metazoa</taxon>
        <taxon>Chordata</taxon>
        <taxon>Craniata</taxon>
        <taxon>Vertebrata</taxon>
        <taxon>Euteleostomi</taxon>
        <taxon>Actinopterygii</taxon>
        <taxon>Neopterygii</taxon>
        <taxon>Teleostei</taxon>
        <taxon>Notacanthiformes</taxon>
        <taxon>Halosauridae</taxon>
        <taxon>Aldrovandia</taxon>
    </lineage>
</organism>
<dbReference type="SMART" id="SM00181">
    <property type="entry name" value="EGF"/>
    <property type="match status" value="6"/>
</dbReference>
<evidence type="ECO:0000256" key="7">
    <source>
        <dbReference type="SAM" id="SignalP"/>
    </source>
</evidence>
<evidence type="ECO:0000313" key="9">
    <source>
        <dbReference type="EMBL" id="KAJ8385887.1"/>
    </source>
</evidence>
<dbReference type="Proteomes" id="UP001221898">
    <property type="component" value="Unassembled WGS sequence"/>
</dbReference>
<keyword evidence="5" id="KW-0325">Glycoprotein</keyword>
<keyword evidence="10" id="KW-1185">Reference proteome</keyword>
<feature type="signal peptide" evidence="7">
    <location>
        <begin position="1"/>
        <end position="21"/>
    </location>
</feature>
<dbReference type="InterPro" id="IPR001881">
    <property type="entry name" value="EGF-like_Ca-bd_dom"/>
</dbReference>
<keyword evidence="4" id="KW-1015">Disulfide bond</keyword>
<dbReference type="Gene3D" id="2.10.25.10">
    <property type="entry name" value="Laminin"/>
    <property type="match status" value="5"/>
</dbReference>
<dbReference type="InterPro" id="IPR018097">
    <property type="entry name" value="EGF_Ca-bd_CS"/>
</dbReference>
<dbReference type="PROSITE" id="PS01187">
    <property type="entry name" value="EGF_CA"/>
    <property type="match status" value="1"/>
</dbReference>
<dbReference type="InterPro" id="IPR057774">
    <property type="entry name" value="D8C_UMOD/GP2/OIT3-like"/>
</dbReference>
<protein>
    <recommendedName>
        <fullName evidence="8">EGF-like domain-containing protein</fullName>
    </recommendedName>
</protein>
<accession>A0AAD7W6S2</accession>
<dbReference type="InterPro" id="IPR050751">
    <property type="entry name" value="ECM_structural_protein"/>
</dbReference>
<evidence type="ECO:0000313" key="10">
    <source>
        <dbReference type="Proteomes" id="UP001221898"/>
    </source>
</evidence>
<evidence type="ECO:0000256" key="6">
    <source>
        <dbReference type="PROSITE-ProRule" id="PRU00076"/>
    </source>
</evidence>
<dbReference type="CDD" id="cd00054">
    <property type="entry name" value="EGF_CA"/>
    <property type="match status" value="5"/>
</dbReference>
<name>A0AAD7W6S2_9TELE</name>
<dbReference type="SMART" id="SM00179">
    <property type="entry name" value="EGF_CA"/>
    <property type="match status" value="5"/>
</dbReference>
<dbReference type="EMBL" id="JAINUG010000239">
    <property type="protein sequence ID" value="KAJ8385887.1"/>
    <property type="molecule type" value="Genomic_DNA"/>
</dbReference>
<dbReference type="Pfam" id="PF07645">
    <property type="entry name" value="EGF_CA"/>
    <property type="match status" value="5"/>
</dbReference>
<dbReference type="AlphaFoldDB" id="A0AAD7W6S2"/>
<keyword evidence="2 7" id="KW-0732">Signal</keyword>
<dbReference type="GO" id="GO:0030855">
    <property type="term" value="P:epithelial cell differentiation"/>
    <property type="evidence" value="ECO:0007669"/>
    <property type="project" value="UniProtKB-ARBA"/>
</dbReference>
<feature type="domain" description="EGF-like" evidence="8">
    <location>
        <begin position="190"/>
        <end position="228"/>
    </location>
</feature>
<evidence type="ECO:0000256" key="3">
    <source>
        <dbReference type="ARBA" id="ARBA00022737"/>
    </source>
</evidence>
<dbReference type="PANTHER" id="PTHR24034:SF89">
    <property type="entry name" value="COMPLEMENT COMPONENT C1Q RECEPTOR"/>
    <property type="match status" value="1"/>
</dbReference>
<feature type="domain" description="EGF-like" evidence="8">
    <location>
        <begin position="239"/>
        <end position="276"/>
    </location>
</feature>
<evidence type="ECO:0000256" key="1">
    <source>
        <dbReference type="ARBA" id="ARBA00022536"/>
    </source>
</evidence>
<gene>
    <name evidence="9" type="ORF">AAFF_G00179530</name>
</gene>
<reference evidence="9" key="1">
    <citation type="journal article" date="2023" name="Science">
        <title>Genome structures resolve the early diversification of teleost fishes.</title>
        <authorList>
            <person name="Parey E."/>
            <person name="Louis A."/>
            <person name="Montfort J."/>
            <person name="Bouchez O."/>
            <person name="Roques C."/>
            <person name="Iampietro C."/>
            <person name="Lluch J."/>
            <person name="Castinel A."/>
            <person name="Donnadieu C."/>
            <person name="Desvignes T."/>
            <person name="Floi Bucao C."/>
            <person name="Jouanno E."/>
            <person name="Wen M."/>
            <person name="Mejri S."/>
            <person name="Dirks R."/>
            <person name="Jansen H."/>
            <person name="Henkel C."/>
            <person name="Chen W.J."/>
            <person name="Zahm M."/>
            <person name="Cabau C."/>
            <person name="Klopp C."/>
            <person name="Thompson A.W."/>
            <person name="Robinson-Rechavi M."/>
            <person name="Braasch I."/>
            <person name="Lecointre G."/>
            <person name="Bobe J."/>
            <person name="Postlethwait J.H."/>
            <person name="Berthelot C."/>
            <person name="Roest Crollius H."/>
            <person name="Guiguen Y."/>
        </authorList>
    </citation>
    <scope>NUCLEOTIDE SEQUENCE</scope>
    <source>
        <strain evidence="9">NC1722</strain>
    </source>
</reference>
<comment type="caution">
    <text evidence="9">The sequence shown here is derived from an EMBL/GenBank/DDBJ whole genome shotgun (WGS) entry which is preliminary data.</text>
</comment>
<dbReference type="PANTHER" id="PTHR24034">
    <property type="entry name" value="EGF-LIKE DOMAIN-CONTAINING PROTEIN"/>
    <property type="match status" value="1"/>
</dbReference>
<keyword evidence="1 6" id="KW-0245">EGF-like domain</keyword>
<dbReference type="FunFam" id="2.10.25.10:FF:000038">
    <property type="entry name" value="Fibrillin 2"/>
    <property type="match status" value="1"/>
</dbReference>
<dbReference type="InterPro" id="IPR009030">
    <property type="entry name" value="Growth_fac_rcpt_cys_sf"/>
</dbReference>
<evidence type="ECO:0000256" key="2">
    <source>
        <dbReference type="ARBA" id="ARBA00022729"/>
    </source>
</evidence>
<evidence type="ECO:0000256" key="5">
    <source>
        <dbReference type="ARBA" id="ARBA00023180"/>
    </source>
</evidence>
<dbReference type="SUPFAM" id="SSF57184">
    <property type="entry name" value="Growth factor receptor domain"/>
    <property type="match status" value="2"/>
</dbReference>
<evidence type="ECO:0000259" key="8">
    <source>
        <dbReference type="PROSITE" id="PS50026"/>
    </source>
</evidence>
<keyword evidence="3" id="KW-0677">Repeat</keyword>
<feature type="domain" description="EGF-like" evidence="8">
    <location>
        <begin position="288"/>
        <end position="327"/>
    </location>
</feature>
<comment type="caution">
    <text evidence="6">Lacks conserved residue(s) required for the propagation of feature annotation.</text>
</comment>
<proteinExistence type="predicted"/>
<feature type="domain" description="EGF-like" evidence="8">
    <location>
        <begin position="337"/>
        <end position="376"/>
    </location>
</feature>
<sequence>MMNHYFSQLLGFLCLFGSSSGNDPCVNHTVVSGPWRNIAFTATQFPGHPLCDFNLTEKWTRFTGIGGDVITETCVHGEGCGSHQCAFMGFTHPQLGEGIKEGGLHYRWLSFCNHGNIKGLQVLACSGGYYVYFIPILPCSTTIAIRHRNCSLTFCGPRTECNSDGGCVCSSGYRLPVDILPTNDSYDCADIDDCLEDSNICGPNADCNNTVGAHTCTCLQGYNVSSLDYIASTSNPCEDIDECVEDPTICGPNATCTNNIGAHTCACHQGYHVLPEGSIASASNPCQDIDECVEDSTICGPNATCTNTPGSHTCTCLQGYQVSSLASITSASNPCQEIDECVENSTICGPPNAKCTNSPGAYTCACPHGYHVISSDSIVSTCQDVDECSEIACGSNTVCYNTAGGYYCSCQDSYISSTGVNWEFGVTLCESAQEHLDSLTPPEGQSPEIFFLNKLSQELENNPDIILPVGGEQVPQVIFPRCHIPSFLFSHDRCRTGLSLGERVGGGLWIDFLETTEEGRRAALSGRWRRGGSSGRLPAPCCQTKPQRMKEGEVATNEDQYCPQEFRVLDLDLHCLGVLPSLFLHALDLDPHGFFMSSLLLLTAGEELRNQSL</sequence>
<feature type="chain" id="PRO_5041998539" description="EGF-like domain-containing protein" evidence="7">
    <location>
        <begin position="22"/>
        <end position="613"/>
    </location>
</feature>
<feature type="domain" description="EGF-like" evidence="8">
    <location>
        <begin position="384"/>
        <end position="420"/>
    </location>
</feature>
<dbReference type="InterPro" id="IPR049883">
    <property type="entry name" value="NOTCH1_EGF-like"/>
</dbReference>
<dbReference type="PROSITE" id="PS50026">
    <property type="entry name" value="EGF_3"/>
    <property type="match status" value="5"/>
</dbReference>
<dbReference type="InterPro" id="IPR000152">
    <property type="entry name" value="EGF-type_Asp/Asn_hydroxyl_site"/>
</dbReference>
<dbReference type="PROSITE" id="PS00010">
    <property type="entry name" value="ASX_HYDROXYL"/>
    <property type="match status" value="2"/>
</dbReference>